<dbReference type="PANTHER" id="PTHR36786:SF1">
    <property type="entry name" value="2-ISOPROPYLMALATE SYNTHASE"/>
    <property type="match status" value="1"/>
</dbReference>
<protein>
    <recommendedName>
        <fullName evidence="2">DUF7812 domain-containing protein</fullName>
    </recommendedName>
</protein>
<evidence type="ECO:0000259" key="2">
    <source>
        <dbReference type="Pfam" id="PF25104"/>
    </source>
</evidence>
<evidence type="ECO:0000313" key="3">
    <source>
        <dbReference type="EMBL" id="JAE22121.1"/>
    </source>
</evidence>
<evidence type="ECO:0000256" key="1">
    <source>
        <dbReference type="SAM" id="Phobius"/>
    </source>
</evidence>
<organism evidence="3">
    <name type="scientific">Arundo donax</name>
    <name type="common">Giant reed</name>
    <name type="synonym">Donax arundinaceus</name>
    <dbReference type="NCBI Taxonomy" id="35708"/>
    <lineage>
        <taxon>Eukaryota</taxon>
        <taxon>Viridiplantae</taxon>
        <taxon>Streptophyta</taxon>
        <taxon>Embryophyta</taxon>
        <taxon>Tracheophyta</taxon>
        <taxon>Spermatophyta</taxon>
        <taxon>Magnoliopsida</taxon>
        <taxon>Liliopsida</taxon>
        <taxon>Poales</taxon>
        <taxon>Poaceae</taxon>
        <taxon>PACMAD clade</taxon>
        <taxon>Arundinoideae</taxon>
        <taxon>Arundineae</taxon>
        <taxon>Arundo</taxon>
    </lineage>
</organism>
<keyword evidence="1" id="KW-0812">Transmembrane</keyword>
<keyword evidence="1" id="KW-0472">Membrane</keyword>
<dbReference type="Pfam" id="PF25104">
    <property type="entry name" value="DUF7812"/>
    <property type="match status" value="1"/>
</dbReference>
<dbReference type="PANTHER" id="PTHR36786">
    <property type="entry name" value="2-ISOPROPYLMALATE SYNTHASE"/>
    <property type="match status" value="1"/>
</dbReference>
<sequence>MPDVNGVEAARRLATLALEELSRHDATFSTPPPYADLPALLRRCLRLLPLLDAGDPRLAARCVRRLLATLRGIVSRDPSPSLLPALEVFTENLVTSDQLRSCFAMADSAAPEGSRVFTVAPLCRGDLHTVLELVCCHFISSLEDEGGFGLFLSAISWLGNASVGAPEIGLRGALALIYRTCLFSLPAVVQAHLLLLTSRCISGPDLDSHLLAFEHSMNLYVTYLPALGAFNRTRGVENPLSFLAKKMPFVWCVKDATTQKLKSQINGLLLFCQSHSGDDLPSCESDIFGSTDRLIQENQHMLHEKFRQEATSVVKSILSEVLHCAKQKEMHESDAEVSEEIICLTAVLRLMGSLLLQILHCFSQMRAVDDMENVNHIASCKEYILLCETIFLLGQYEANELHIYDLIGIIRKPVDRERASLVMLAHFACLSVCCVRRRLGFLWKGCIIMMMMAMNLVIAEEKNMDMFQVVIDVSKESAVFPDTKEGNLKVCARRSSKVMALSLGTLQSPRVEKANGQAFFDCHPEYIPGAWNDITDFVECKQGRDYSSYLVQRKRFKDFRDGKYLSTKLPVKKIVTEEILSLKKTIRKKRLSGKKTIRTRRMLRSKR</sequence>
<dbReference type="EMBL" id="GBRH01175775">
    <property type="protein sequence ID" value="JAE22121.1"/>
    <property type="molecule type" value="Transcribed_RNA"/>
</dbReference>
<dbReference type="AlphaFoldDB" id="A0A0A9GHZ5"/>
<feature type="domain" description="DUF7812" evidence="2">
    <location>
        <begin position="75"/>
        <end position="467"/>
    </location>
</feature>
<proteinExistence type="predicted"/>
<reference evidence="3" key="2">
    <citation type="journal article" date="2015" name="Data Brief">
        <title>Shoot transcriptome of the giant reed, Arundo donax.</title>
        <authorList>
            <person name="Barrero R.A."/>
            <person name="Guerrero F.D."/>
            <person name="Moolhuijzen P."/>
            <person name="Goolsby J.A."/>
            <person name="Tidwell J."/>
            <person name="Bellgard S.E."/>
            <person name="Bellgard M.I."/>
        </authorList>
    </citation>
    <scope>NUCLEOTIDE SEQUENCE</scope>
    <source>
        <tissue evidence="3">Shoot tissue taken approximately 20 cm above the soil surface</tissue>
    </source>
</reference>
<reference evidence="3" key="1">
    <citation type="submission" date="2014-09" db="EMBL/GenBank/DDBJ databases">
        <authorList>
            <person name="Magalhaes I.L.F."/>
            <person name="Oliveira U."/>
            <person name="Santos F.R."/>
            <person name="Vidigal T.H.D.A."/>
            <person name="Brescovit A.D."/>
            <person name="Santos A.J."/>
        </authorList>
    </citation>
    <scope>NUCLEOTIDE SEQUENCE</scope>
    <source>
        <tissue evidence="3">Shoot tissue taken approximately 20 cm above the soil surface</tissue>
    </source>
</reference>
<feature type="transmembrane region" description="Helical" evidence="1">
    <location>
        <begin position="441"/>
        <end position="458"/>
    </location>
</feature>
<accession>A0A0A9GHZ5</accession>
<dbReference type="InterPro" id="IPR056714">
    <property type="entry name" value="DUF7812"/>
</dbReference>
<keyword evidence="1" id="KW-1133">Transmembrane helix</keyword>
<name>A0A0A9GHZ5_ARUDO</name>